<evidence type="ECO:0000256" key="13">
    <source>
        <dbReference type="ARBA" id="ARBA00059036"/>
    </source>
</evidence>
<protein>
    <recommendedName>
        <fullName evidence="14">von Hippel-Lindau disease tumor suppressor</fullName>
    </recommendedName>
    <alternativeName>
        <fullName evidence="15">pVHL</fullName>
    </alternativeName>
</protein>
<dbReference type="InterPro" id="IPR037139">
    <property type="entry name" value="VHL_alpha_dom_sf"/>
</dbReference>
<evidence type="ECO:0000256" key="12">
    <source>
        <dbReference type="ARBA" id="ARBA00023242"/>
    </source>
</evidence>
<evidence type="ECO:0000256" key="10">
    <source>
        <dbReference type="ARBA" id="ARBA00022824"/>
    </source>
</evidence>
<dbReference type="GO" id="GO:0005783">
    <property type="term" value="C:endoplasmic reticulum"/>
    <property type="evidence" value="ECO:0007669"/>
    <property type="project" value="UniProtKB-SubCell"/>
</dbReference>
<evidence type="ECO:0000256" key="15">
    <source>
        <dbReference type="ARBA" id="ARBA00080646"/>
    </source>
</evidence>
<evidence type="ECO:0000259" key="17">
    <source>
        <dbReference type="Pfam" id="PF01847"/>
    </source>
</evidence>
<dbReference type="InterPro" id="IPR024048">
    <property type="entry name" value="VHL_alpha_dom"/>
</dbReference>
<organism evidence="19 20">
    <name type="scientific">Theropithecus gelada</name>
    <name type="common">Gelada baboon</name>
    <dbReference type="NCBI Taxonomy" id="9565"/>
    <lineage>
        <taxon>Eukaryota</taxon>
        <taxon>Metazoa</taxon>
        <taxon>Chordata</taxon>
        <taxon>Craniata</taxon>
        <taxon>Vertebrata</taxon>
        <taxon>Euteleostomi</taxon>
        <taxon>Mammalia</taxon>
        <taxon>Eutheria</taxon>
        <taxon>Euarchontoglires</taxon>
        <taxon>Primates</taxon>
        <taxon>Haplorrhini</taxon>
        <taxon>Catarrhini</taxon>
        <taxon>Cercopithecidae</taxon>
        <taxon>Cercopithecinae</taxon>
        <taxon>Theropithecus</taxon>
    </lineage>
</organism>
<evidence type="ECO:0000256" key="9">
    <source>
        <dbReference type="ARBA" id="ARBA00022786"/>
    </source>
</evidence>
<comment type="similarity">
    <text evidence="6">Belongs to the VHL family.</text>
</comment>
<feature type="region of interest" description="Disordered" evidence="16">
    <location>
        <begin position="22"/>
        <end position="42"/>
    </location>
</feature>
<dbReference type="Gene3D" id="2.60.40.780">
    <property type="entry name" value="von Hippel-Lindau disease tumour suppressor, beta domain"/>
    <property type="match status" value="1"/>
</dbReference>
<evidence type="ECO:0000313" key="19">
    <source>
        <dbReference type="Ensembl" id="ENSTGEP00000001527.1"/>
    </source>
</evidence>
<dbReference type="AlphaFoldDB" id="A0A8D2E976"/>
<evidence type="ECO:0000313" key="20">
    <source>
        <dbReference type="Proteomes" id="UP000694411"/>
    </source>
</evidence>
<evidence type="ECO:0000256" key="2">
    <source>
        <dbReference type="ARBA" id="ARBA00004202"/>
    </source>
</evidence>
<evidence type="ECO:0000256" key="5">
    <source>
        <dbReference type="ARBA" id="ARBA00004906"/>
    </source>
</evidence>
<dbReference type="Ensembl" id="ENSTGET00000001933.1">
    <property type="protein sequence ID" value="ENSTGEP00000001527.1"/>
    <property type="gene ID" value="ENSTGEG00000001416.1"/>
</dbReference>
<reference evidence="19" key="1">
    <citation type="submission" date="2018-05" db="EMBL/GenBank/DDBJ databases">
        <title>Whole genome of Theropithecus gelada.</title>
        <authorList>
            <person name="Chiou K.L."/>
            <person name="Snyder-Mackler N."/>
        </authorList>
    </citation>
    <scope>NUCLEOTIDE SEQUENCE [LARGE SCALE GENOMIC DNA]</scope>
</reference>
<reference evidence="19" key="2">
    <citation type="submission" date="2025-08" db="UniProtKB">
        <authorList>
            <consortium name="Ensembl"/>
        </authorList>
    </citation>
    <scope>IDENTIFICATION</scope>
</reference>
<comment type="subcellular location">
    <subcellularLocation>
        <location evidence="2">Cell membrane</location>
        <topology evidence="2">Peripheral membrane protein</topology>
    </subcellularLocation>
    <subcellularLocation>
        <location evidence="4">Cytoplasm</location>
    </subcellularLocation>
    <subcellularLocation>
        <location evidence="3">Endoplasmic reticulum</location>
    </subcellularLocation>
    <subcellularLocation>
        <location evidence="1">Nucleus</location>
    </subcellularLocation>
</comment>
<keyword evidence="9" id="KW-0833">Ubl conjugation pathway</keyword>
<dbReference type="FunFam" id="1.10.750.10:FF:000001">
    <property type="entry name" value="von Hippel-Lindau disease tumor suppressor"/>
    <property type="match status" value="1"/>
</dbReference>
<feature type="domain" description="von Hippel-Lindau disease tumour suppressor alpha" evidence="18">
    <location>
        <begin position="146"/>
        <end position="189"/>
    </location>
</feature>
<comment type="pathway">
    <text evidence="5">Protein modification; protein ubiquitination.</text>
</comment>
<dbReference type="CDD" id="cd05468">
    <property type="entry name" value="pVHL"/>
    <property type="match status" value="1"/>
</dbReference>
<keyword evidence="12" id="KW-0539">Nucleus</keyword>
<dbReference type="Pfam" id="PF01847">
    <property type="entry name" value="VHL"/>
    <property type="match status" value="1"/>
</dbReference>
<feature type="domain" description="von Hippel-Lindau disease tumour suppressor beta" evidence="17">
    <location>
        <begin position="61"/>
        <end position="134"/>
    </location>
</feature>
<keyword evidence="11" id="KW-0472">Membrane</keyword>
<evidence type="ECO:0000256" key="8">
    <source>
        <dbReference type="ARBA" id="ARBA00022490"/>
    </source>
</evidence>
<evidence type="ECO:0000259" key="18">
    <source>
        <dbReference type="Pfam" id="PF17211"/>
    </source>
</evidence>
<evidence type="ECO:0000256" key="14">
    <source>
        <dbReference type="ARBA" id="ARBA00072532"/>
    </source>
</evidence>
<comment type="function">
    <text evidence="13">Involved in the ubiquitination and subsequent proteasomal degradation via the von Hippel-Lindau ubiquitination complex. Seems to act as a target recruitment subunit in the E3 ubiquitin ligase complex and recruits hydroxylated hypoxia-inducible factor (HIF) under normoxic conditions. Involved in transcriptional repression through interaction with HIF1A, HIF1AN and histone deacetylases. Ubiquitinates, in an oxygen-responsive manner, ADRB2. Acts as a negative regulator of mTORC1 by promoting ubiquitination and degradation of RPTOR.</text>
</comment>
<dbReference type="Proteomes" id="UP000694411">
    <property type="component" value="Chromosome 1"/>
</dbReference>
<dbReference type="InterPro" id="IPR024053">
    <property type="entry name" value="VHL_beta_dom"/>
</dbReference>
<dbReference type="GO" id="GO:0010468">
    <property type="term" value="P:regulation of gene expression"/>
    <property type="evidence" value="ECO:0007669"/>
    <property type="project" value="UniProtKB-ARBA"/>
</dbReference>
<keyword evidence="10" id="KW-0256">Endoplasmic reticulum</keyword>
<dbReference type="FunFam" id="2.60.40.780:FF:000001">
    <property type="entry name" value="von Hippel-Lindau disease tumor suppressor"/>
    <property type="match status" value="1"/>
</dbReference>
<dbReference type="GO" id="GO:0005634">
    <property type="term" value="C:nucleus"/>
    <property type="evidence" value="ECO:0007669"/>
    <property type="project" value="UniProtKB-SubCell"/>
</dbReference>
<name>A0A8D2E976_THEGE</name>
<reference evidence="19" key="3">
    <citation type="submission" date="2025-09" db="UniProtKB">
        <authorList>
            <consortium name="Ensembl"/>
        </authorList>
    </citation>
    <scope>IDENTIFICATION</scope>
</reference>
<accession>A0A8D2E976</accession>
<dbReference type="SUPFAM" id="SSF49468">
    <property type="entry name" value="VHL"/>
    <property type="match status" value="1"/>
</dbReference>
<dbReference type="Pfam" id="PF17211">
    <property type="entry name" value="VHL_C"/>
    <property type="match status" value="1"/>
</dbReference>
<keyword evidence="8" id="KW-0963">Cytoplasm</keyword>
<evidence type="ECO:0000256" key="1">
    <source>
        <dbReference type="ARBA" id="ARBA00004123"/>
    </source>
</evidence>
<evidence type="ECO:0000256" key="3">
    <source>
        <dbReference type="ARBA" id="ARBA00004240"/>
    </source>
</evidence>
<keyword evidence="20" id="KW-1185">Reference proteome</keyword>
<dbReference type="Gene3D" id="1.10.750.10">
    <property type="entry name" value="von Hippel-Lindau disease tumour suppressor, alpha domain"/>
    <property type="match status" value="1"/>
</dbReference>
<evidence type="ECO:0000256" key="16">
    <source>
        <dbReference type="SAM" id="MobiDB-lite"/>
    </source>
</evidence>
<evidence type="ECO:0000256" key="7">
    <source>
        <dbReference type="ARBA" id="ARBA00022475"/>
    </source>
</evidence>
<evidence type="ECO:0000256" key="11">
    <source>
        <dbReference type="ARBA" id="ARBA00023136"/>
    </source>
</evidence>
<evidence type="ECO:0000256" key="4">
    <source>
        <dbReference type="ARBA" id="ARBA00004496"/>
    </source>
</evidence>
<dbReference type="InterPro" id="IPR022772">
    <property type="entry name" value="VHL_tumour_suppress_b/a_dom"/>
</dbReference>
<dbReference type="InterPro" id="IPR036208">
    <property type="entry name" value="VHL_sf"/>
</dbReference>
<sequence length="202" mass="22710">IRRKCNKWEEGCQGFGGKALESGERGGVRGQGGHPRGRPRRVLPGRVGEEMAAGAAWPVLRSRNSPGLSLVICNRSPRIVLPVWLNCYEELLPGRDFCIHNFRSHPWLFRDARTHDKLMVNQTELFTPCSNVDGQPVFANITLPAYTLKERCLQVFRSLVKPENYMRLDIVRSLCDDLEDQPNLLGRLRQENCLNPGGGGCS</sequence>
<keyword evidence="7" id="KW-1003">Cell membrane</keyword>
<dbReference type="GO" id="GO:0001666">
    <property type="term" value="P:response to hypoxia"/>
    <property type="evidence" value="ECO:0007669"/>
    <property type="project" value="UniProtKB-ARBA"/>
</dbReference>
<proteinExistence type="inferred from homology"/>
<dbReference type="GO" id="GO:0005886">
    <property type="term" value="C:plasma membrane"/>
    <property type="evidence" value="ECO:0007669"/>
    <property type="project" value="UniProtKB-SubCell"/>
</dbReference>
<evidence type="ECO:0000256" key="6">
    <source>
        <dbReference type="ARBA" id="ARBA00010057"/>
    </source>
</evidence>
<dbReference type="InterPro" id="IPR037140">
    <property type="entry name" value="VHL_beta_dom_sf"/>
</dbReference>